<evidence type="ECO:0000256" key="6">
    <source>
        <dbReference type="ARBA" id="ARBA00023004"/>
    </source>
</evidence>
<dbReference type="Proteomes" id="UP000050501">
    <property type="component" value="Unassembled WGS sequence"/>
</dbReference>
<dbReference type="GO" id="GO:0016625">
    <property type="term" value="F:oxidoreductase activity, acting on the aldehyde or oxo group of donors, iron-sulfur protein as acceptor"/>
    <property type="evidence" value="ECO:0007669"/>
    <property type="project" value="InterPro"/>
</dbReference>
<dbReference type="PANTHER" id="PTHR30038:SF7">
    <property type="entry name" value="TUNGSTEN-CONTAINING GLYCERALDEHYDE-3-PHOSPHATE:FERREDOXIN OXIDOREDUCTASE"/>
    <property type="match status" value="1"/>
</dbReference>
<evidence type="ECO:0000256" key="5">
    <source>
        <dbReference type="ARBA" id="ARBA00023002"/>
    </source>
</evidence>
<dbReference type="InterPro" id="IPR036503">
    <property type="entry name" value="Ald_Fedxn_OxRdtase_N_sf"/>
</dbReference>
<keyword evidence="4" id="KW-0479">Metal-binding</keyword>
<dbReference type="SUPFAM" id="SSF48310">
    <property type="entry name" value="Aldehyde ferredoxin oxidoreductase, C-terminal domains"/>
    <property type="match status" value="1"/>
</dbReference>
<organism evidence="10 11">
    <name type="scientific">Levilinea saccharolytica</name>
    <dbReference type="NCBI Taxonomy" id="229921"/>
    <lineage>
        <taxon>Bacteria</taxon>
        <taxon>Bacillati</taxon>
        <taxon>Chloroflexota</taxon>
        <taxon>Anaerolineae</taxon>
        <taxon>Anaerolineales</taxon>
        <taxon>Anaerolineaceae</taxon>
        <taxon>Levilinea</taxon>
    </lineage>
</organism>
<dbReference type="EMBL" id="LGCM01000027">
    <property type="protein sequence ID" value="KPL85072.1"/>
    <property type="molecule type" value="Genomic_DNA"/>
</dbReference>
<dbReference type="Pfam" id="PF02730">
    <property type="entry name" value="AFOR_N"/>
    <property type="match status" value="1"/>
</dbReference>
<accession>A0A0P6XXZ8</accession>
<evidence type="ECO:0000259" key="9">
    <source>
        <dbReference type="SMART" id="SM00790"/>
    </source>
</evidence>
<comment type="similarity">
    <text evidence="2">Belongs to the AOR/FOR family.</text>
</comment>
<protein>
    <submittedName>
        <fullName evidence="10">Aldehyde:ferredoxin oxidoreductase</fullName>
    </submittedName>
</protein>
<sequence length="722" mass="80964">MTVLSPAAAREAHQLLAEFSYDLRPVERGYANRTLYVNLGDLTIQSKPVTEEMKRVFTGGRGFGLWLLWNGTRPETRWNDPENELVITGGVIGGISNYPGSGKCTAVTISPQTGVPIDSNSGGYFGPYLKFAGWDAIEIQGKAEQDVIIIVDGDLGEVRVETAPLEPVDTHLIARLLTDMYGDTPKEKRGISVVSAGQAADHVAMCGLNVSYYDPRRDEIRYKQAARGGAGRVLRDKHIKAIVVRYSNMNANSNGVADMALLQKAGQRINREITQFDESQNDMRGTGTPYLVEIMNRFDLLPTQNYRFGAHDEAHKIAGDVWKPQFDRRGPDGCWYGCTMACAHAVNEYELRSGPYKGQKVFVDGPEYETLGGLGSNLNIFCPNDILELNFYCDTYGIDTISAGNSIAFVMECWENGILTKEHTGGLDFTWGNTDAALELLHQMARGEGFGLIVGQGIRHMKAYFVEHFGADAAFLQDIGMEVKGLEISEYMTKESLTQQGGYALASKGAQHDEAWLIFMELVHKQLPTFEAKAEALHYFPIWRTWFSLHGLCKLPWNDIIPESNKTAKEPAKVPEHVENYTWLYEGVTGVKVGIEDLMLQSERVYTFQRIFNARCGYGTRAYDYPPYRAMGPVTELEYESRQERYDQSLINDAGINIDGMSTAEKVAALRKYREDRYEMLVDAVYKRRGWDMNGVPTLETVKRLGIDFPEVLEVIQKHHKS</sequence>
<proteinExistence type="inferred from homology"/>
<comment type="caution">
    <text evidence="10">The sequence shown here is derived from an EMBL/GenBank/DDBJ whole genome shotgun (WGS) entry which is preliminary data.</text>
</comment>
<reference evidence="10 11" key="1">
    <citation type="submission" date="2015-07" db="EMBL/GenBank/DDBJ databases">
        <title>Genome sequence of Levilinea saccharolytica DSM 16555.</title>
        <authorList>
            <person name="Hemp J."/>
            <person name="Ward L.M."/>
            <person name="Pace L.A."/>
            <person name="Fischer W.W."/>
        </authorList>
    </citation>
    <scope>NUCLEOTIDE SEQUENCE [LARGE SCALE GENOMIC DNA]</scope>
    <source>
        <strain evidence="10 11">KIBI-1</strain>
    </source>
</reference>
<dbReference type="GO" id="GO:0046872">
    <property type="term" value="F:metal ion binding"/>
    <property type="evidence" value="ECO:0007669"/>
    <property type="project" value="UniProtKB-KW"/>
</dbReference>
<dbReference type="InterPro" id="IPR013984">
    <property type="entry name" value="Ald_Fedxn_OxRdtase_dom2"/>
</dbReference>
<dbReference type="Gene3D" id="3.60.9.10">
    <property type="entry name" value="Aldehyde ferredoxin oxidoreductase, N-terminal domain"/>
    <property type="match status" value="1"/>
</dbReference>
<dbReference type="Gene3D" id="1.10.599.10">
    <property type="entry name" value="Aldehyde Ferredoxin Oxidoreductase Protein, subunit A, domain 3"/>
    <property type="match status" value="1"/>
</dbReference>
<dbReference type="GO" id="GO:0051539">
    <property type="term" value="F:4 iron, 4 sulfur cluster binding"/>
    <property type="evidence" value="ECO:0007669"/>
    <property type="project" value="UniProtKB-KW"/>
</dbReference>
<dbReference type="InterPro" id="IPR001203">
    <property type="entry name" value="OxRdtase_Ald_Fedxn_C"/>
</dbReference>
<dbReference type="Pfam" id="PF01314">
    <property type="entry name" value="AFOR_C"/>
    <property type="match status" value="1"/>
</dbReference>
<dbReference type="InterPro" id="IPR013985">
    <property type="entry name" value="Ald_Fedxn_OxRdtase_dom3"/>
</dbReference>
<comment type="cofactor">
    <cofactor evidence="8">
        <name>tungstopterin</name>
        <dbReference type="ChEBI" id="CHEBI:30402"/>
    </cofactor>
</comment>
<dbReference type="STRING" id="229921.ADN01_06775"/>
<dbReference type="SUPFAM" id="SSF56228">
    <property type="entry name" value="Aldehyde ferredoxin oxidoreductase, N-terminal domain"/>
    <property type="match status" value="1"/>
</dbReference>
<keyword evidence="3" id="KW-0004">4Fe-4S</keyword>
<dbReference type="InterPro" id="IPR013983">
    <property type="entry name" value="Ald_Fedxn_OxRdtase_N"/>
</dbReference>
<name>A0A0P6XXZ8_9CHLR</name>
<dbReference type="SMART" id="SM00790">
    <property type="entry name" value="AFOR_N"/>
    <property type="match status" value="1"/>
</dbReference>
<dbReference type="AlphaFoldDB" id="A0A0P6XXZ8"/>
<dbReference type="InterPro" id="IPR051919">
    <property type="entry name" value="W-dependent_AOR"/>
</dbReference>
<evidence type="ECO:0000256" key="4">
    <source>
        <dbReference type="ARBA" id="ARBA00022723"/>
    </source>
</evidence>
<evidence type="ECO:0000313" key="10">
    <source>
        <dbReference type="EMBL" id="KPL85072.1"/>
    </source>
</evidence>
<evidence type="ECO:0000256" key="7">
    <source>
        <dbReference type="ARBA" id="ARBA00023014"/>
    </source>
</evidence>
<evidence type="ECO:0000256" key="8">
    <source>
        <dbReference type="ARBA" id="ARBA00049934"/>
    </source>
</evidence>
<dbReference type="PANTHER" id="PTHR30038">
    <property type="entry name" value="ALDEHYDE FERREDOXIN OXIDOREDUCTASE"/>
    <property type="match status" value="1"/>
</dbReference>
<gene>
    <name evidence="10" type="ORF">ADN01_06775</name>
</gene>
<dbReference type="OrthoDB" id="9763894at2"/>
<evidence type="ECO:0000256" key="2">
    <source>
        <dbReference type="ARBA" id="ARBA00011032"/>
    </source>
</evidence>
<keyword evidence="7" id="KW-0411">Iron-sulfur</keyword>
<evidence type="ECO:0000256" key="3">
    <source>
        <dbReference type="ARBA" id="ARBA00022485"/>
    </source>
</evidence>
<dbReference type="Gene3D" id="1.10.569.10">
    <property type="entry name" value="Aldehyde Ferredoxin Oxidoreductase Protein, subunit A, domain 2"/>
    <property type="match status" value="1"/>
</dbReference>
<dbReference type="RefSeq" id="WP_062418552.1">
    <property type="nucleotide sequence ID" value="NZ_DF967974.1"/>
</dbReference>
<feature type="domain" description="Aldehyde ferredoxin oxidoreductase N-terminal" evidence="9">
    <location>
        <begin position="30"/>
        <end position="248"/>
    </location>
</feature>
<dbReference type="GO" id="GO:0009055">
    <property type="term" value="F:electron transfer activity"/>
    <property type="evidence" value="ECO:0007669"/>
    <property type="project" value="InterPro"/>
</dbReference>
<keyword evidence="11" id="KW-1185">Reference proteome</keyword>
<evidence type="ECO:0000313" key="11">
    <source>
        <dbReference type="Proteomes" id="UP000050501"/>
    </source>
</evidence>
<comment type="cofactor">
    <cofactor evidence="1">
        <name>[4Fe-4S] cluster</name>
        <dbReference type="ChEBI" id="CHEBI:49883"/>
    </cofactor>
</comment>
<dbReference type="PATRIC" id="fig|229921.5.peg.2242"/>
<keyword evidence="6" id="KW-0408">Iron</keyword>
<evidence type="ECO:0000256" key="1">
    <source>
        <dbReference type="ARBA" id="ARBA00001966"/>
    </source>
</evidence>
<keyword evidence="5" id="KW-0560">Oxidoreductase</keyword>
<dbReference type="InterPro" id="IPR036021">
    <property type="entry name" value="Tungsten_al_ferr_oxy-like_C"/>
</dbReference>